<evidence type="ECO:0000313" key="3">
    <source>
        <dbReference type="Proteomes" id="UP000268230"/>
    </source>
</evidence>
<feature type="coiled-coil region" evidence="1">
    <location>
        <begin position="98"/>
        <end position="139"/>
    </location>
</feature>
<keyword evidence="1" id="KW-0175">Coiled coil</keyword>
<gene>
    <name evidence="2" type="ORF">EJA05_04365</name>
</gene>
<evidence type="ECO:0000313" key="2">
    <source>
        <dbReference type="EMBL" id="AZL67012.1"/>
    </source>
</evidence>
<feature type="coiled-coil region" evidence="1">
    <location>
        <begin position="4"/>
        <end position="31"/>
    </location>
</feature>
<dbReference type="KEGG" id="pory:EJA05_04365"/>
<name>A0A3Q8TYK5_9PSED</name>
<reference evidence="2 3" key="1">
    <citation type="submission" date="2018-12" db="EMBL/GenBank/DDBJ databases">
        <authorList>
            <person name="Li S."/>
            <person name="Yang R."/>
            <person name="Chen G."/>
            <person name="Zou L."/>
            <person name="Zhang C."/>
            <person name="Chen Y."/>
            <person name="Liu Z."/>
            <person name="Li Y."/>
            <person name="Yan Y."/>
            <person name="Huang M."/>
            <person name="Chen T."/>
        </authorList>
    </citation>
    <scope>NUCLEOTIDE SEQUENCE [LARGE SCALE GENOMIC DNA]</scope>
    <source>
        <strain evidence="2 3">1257</strain>
    </source>
</reference>
<sequence length="292" mass="33184">MQSLEKLNTERTQHQAELKELNGQISQYEEHLSDPNYAETPAGNELQIRLREVKSKVGTIEHKVSLIDRDIAWWDRKANSSELMAEYKTTMSNWATDKVDLEGKRKVLSKRLAETKRQSEKMIADARQAEEEAARAYAQAVAWSDVEGEKKAADDAQKAAKALGSAMEHQRRQGLMIAAMEEEIETIDAHIEEAAEEILKAERSAVVVALERLEELWDASINELLDLGGKLYAAKRYMGREGMAFDRFHVSSQTESYTHWNDRDLAQMSYKYSPSQIIDIELPIKSQINIAA</sequence>
<feature type="coiled-coil region" evidence="1">
    <location>
        <begin position="177"/>
        <end position="204"/>
    </location>
</feature>
<dbReference type="Proteomes" id="UP000268230">
    <property type="component" value="Chromosome"/>
</dbReference>
<organism evidence="2 3">
    <name type="scientific">Pseudomonas entomophila</name>
    <dbReference type="NCBI Taxonomy" id="312306"/>
    <lineage>
        <taxon>Bacteria</taxon>
        <taxon>Pseudomonadati</taxon>
        <taxon>Pseudomonadota</taxon>
        <taxon>Gammaproteobacteria</taxon>
        <taxon>Pseudomonadales</taxon>
        <taxon>Pseudomonadaceae</taxon>
        <taxon>Pseudomonas</taxon>
    </lineage>
</organism>
<dbReference type="AlphaFoldDB" id="A0A3Q8TYK5"/>
<evidence type="ECO:0000256" key="1">
    <source>
        <dbReference type="SAM" id="Coils"/>
    </source>
</evidence>
<proteinExistence type="predicted"/>
<evidence type="ECO:0008006" key="4">
    <source>
        <dbReference type="Google" id="ProtNLM"/>
    </source>
</evidence>
<protein>
    <recommendedName>
        <fullName evidence="4">Chromosome segregation protein SMC</fullName>
    </recommendedName>
</protein>
<dbReference type="OrthoDB" id="7030741at2"/>
<accession>A0A3Q8TYK5</accession>
<dbReference type="EMBL" id="CP034338">
    <property type="protein sequence ID" value="AZL67012.1"/>
    <property type="molecule type" value="Genomic_DNA"/>
</dbReference>